<keyword evidence="1" id="KW-0732">Signal</keyword>
<dbReference type="RefSeq" id="WP_111376082.1">
    <property type="nucleotide sequence ID" value="NZ_CP043612.1"/>
</dbReference>
<evidence type="ECO:0000256" key="1">
    <source>
        <dbReference type="ARBA" id="ARBA00022729"/>
    </source>
</evidence>
<dbReference type="AlphaFoldDB" id="A0A521FDI4"/>
<evidence type="ECO:0000313" key="4">
    <source>
        <dbReference type="Proteomes" id="UP000319267"/>
    </source>
</evidence>
<feature type="domain" description="Secretion system C-terminal sorting" evidence="2">
    <location>
        <begin position="75"/>
        <end position="148"/>
    </location>
</feature>
<dbReference type="Pfam" id="PF18962">
    <property type="entry name" value="Por_Secre_tail"/>
    <property type="match status" value="1"/>
</dbReference>
<evidence type="ECO:0000313" key="3">
    <source>
        <dbReference type="EMBL" id="SMO94246.1"/>
    </source>
</evidence>
<reference evidence="3 4" key="1">
    <citation type="submission" date="2017-05" db="EMBL/GenBank/DDBJ databases">
        <authorList>
            <person name="Varghese N."/>
            <person name="Submissions S."/>
        </authorList>
    </citation>
    <scope>NUCLEOTIDE SEQUENCE [LARGE SCALE GENOMIC DNA]</scope>
    <source>
        <strain evidence="3 4">DSM 29982</strain>
    </source>
</reference>
<dbReference type="EMBL" id="FXTQ01000010">
    <property type="protein sequence ID" value="SMO94246.1"/>
    <property type="molecule type" value="Genomic_DNA"/>
</dbReference>
<keyword evidence="4" id="KW-1185">Reference proteome</keyword>
<dbReference type="Proteomes" id="UP000319267">
    <property type="component" value="Unassembled WGS sequence"/>
</dbReference>
<evidence type="ECO:0000259" key="2">
    <source>
        <dbReference type="Pfam" id="PF18962"/>
    </source>
</evidence>
<name>A0A521FDI4_9FLAO</name>
<dbReference type="OrthoDB" id="1266341at2"/>
<sequence>MNIKLLSLFFCVPFFINAQKLTFNYDVSGNQSIRELCLVNCTNTNKSANQILKDIDTLADDDLQKFSPEDVISYYPNPVKEELYLKWQIFDQKYVSAIQIYNINGQILDSYVNIKTINNQNLSFNRYPTGVYIVILIYSNGDQETIKIIKQ</sequence>
<accession>A0A521FDI4</accession>
<gene>
    <name evidence="3" type="ORF">SAMN06265220_11015</name>
</gene>
<protein>
    <submittedName>
        <fullName evidence="3">Por secretion system C-terminal sorting domain-containing protein</fullName>
    </submittedName>
</protein>
<dbReference type="InterPro" id="IPR026444">
    <property type="entry name" value="Secre_tail"/>
</dbReference>
<dbReference type="NCBIfam" id="TIGR04183">
    <property type="entry name" value="Por_Secre_tail"/>
    <property type="match status" value="1"/>
</dbReference>
<proteinExistence type="predicted"/>
<organism evidence="3 4">
    <name type="scientific">Flavobacterium nitrogenifigens</name>
    <dbReference type="NCBI Taxonomy" id="1617283"/>
    <lineage>
        <taxon>Bacteria</taxon>
        <taxon>Pseudomonadati</taxon>
        <taxon>Bacteroidota</taxon>
        <taxon>Flavobacteriia</taxon>
        <taxon>Flavobacteriales</taxon>
        <taxon>Flavobacteriaceae</taxon>
        <taxon>Flavobacterium</taxon>
    </lineage>
</organism>